<protein>
    <submittedName>
        <fullName evidence="8">Biorientation of chromosomes in cell division protein 1-like 1 isoform X1</fullName>
    </submittedName>
</protein>
<feature type="compositionally biased region" description="Basic and acidic residues" evidence="5">
    <location>
        <begin position="785"/>
        <end position="794"/>
    </location>
</feature>
<sequence length="1492" mass="165379">MSTAVTSSSPGDPKLVQEIIDKLKSQGLFDQFRKEGMGDVDTKPAYQNLRQRMEGHVSRFLEKQVWSPNLNKNQLRDQLRKHINQSGILASGVERIIEQVVNPKIFLVIKPRIDEVICEHLEIDFKERQEKLLRKKHQQQALAAAAAAAAAVAASNNAMASHASYGNNYFPYQQTSYWQQQQQIRPLPPSTSQQSQPPTPLAQNQQKQTILPFSLPDTSKPPPAAFLPATGGFGLPQQPYPIIPQQTWNTSVTTTTVSTSTSFNPMYPPHILPPSVPLAAGAPLPLMNFTSVPPPTSSSKASVTSSTTSLTNSSIKETGRGLLATPNLSQAIAPITLPPMNVPPPVPPAPLQPPGIAAPALHPPVLPPLNMPPPPITDPLTRPLPSLPPHGHGPSKPPLDNVPMKVSVKTPLLPDPIISKLVNKPYNNPVLQPPVGLPVMQSSMPPNVPVPPLVSQPALPPLTKPSLPAIPPKPLLPQPAPPPCVTDILPPPTSSSSSSSSLPSVPNHEDHQSSKIPEINREDINQRISEPPESLKLAVEEKSWSAPKLEDIPLPHLPFTVTTPEKNKSADPLVKEKDTKVSEQTVEISEEKPAAENSSTAKNNSKDVPSDGFVEQTSASTQPSADVEAAPEEKSRTYKFSWSKGSMEGELSDFTISSVHTSDLSSFDEGDGNISLSDVNSSPRHDSDTNPDLEDVAEKVVEKTEPSPCKETKKAKIPPRPRKLISLSYNYSDSDDDETREERKERIAKEKEERYLRRQQRRAGLEAKRKDREEEKQRLCTKTNVDSDERKEDSALPPSKVEPSITVISEDKEKKEAVVVPRKKSKEEMKEQLRSQKVMEKRLALRRRRTRNRRYTSEEFTSIFTEKGQSFSNLSYQDNDESSPDQLPGENVTQFESTENETGTSQAVEVDDCFPESPPTPTQDEHDPDIYDTPASEVLVSELTKIPIYEMGGTTAYSAALGLGPLDESVPSKQQTSSNANSKSTNPESSFSGTRCTSPYSDISESSKEDLIDEIPKEKKPILKKKEEKIAKIEKPSQKIPLLDTYSSKRKPSSHSHYNLGPAARPPPLLPKLSAADNRSRSGQRYNIEDLYKPRISHRRTLSPTDSGRYPDTDRHYNAQRYSGDTSYKNRTTLSSLGSSAKRRHTTPPSSSPLENRNCIVMPMPRASSHHEKTKMRDNSFSSSHISQEEQQTVEAEKKKYEAELLAAENKLQKQKSTLESMETKQRVQQALNPVKDRYHYDKRNITYPTTTAVEPRTKSPQRSFSDTHYISPAAEKEVRRSVPVREMIPGRMREPFARSPLISTSPIGLHEKSPSLTSDLATSRTYYPETDSRLQSSNKRTPGRSPSPVSSLHGARSRRIRTPPHATEVDRVSQWQSPPRRHSPPRRPTLSPTSPIRRSDRYPSGHKVLLPSTSSSSSQGQLPIRDIWRHRNRSPDNTDIGHRTSISSSSSSSSSSQLPMRRRAPSPTALAGAGSSRNRRERSPISKRPRR</sequence>
<feature type="compositionally biased region" description="Basic and acidic residues" evidence="5">
    <location>
        <begin position="507"/>
        <end position="525"/>
    </location>
</feature>
<evidence type="ECO:0000256" key="5">
    <source>
        <dbReference type="SAM" id="MobiDB-lite"/>
    </source>
</evidence>
<dbReference type="InterPro" id="IPR043244">
    <property type="entry name" value="BOD1L1"/>
</dbReference>
<feature type="compositionally biased region" description="Basic residues" evidence="5">
    <location>
        <begin position="1478"/>
        <end position="1492"/>
    </location>
</feature>
<dbReference type="InterPro" id="IPR055264">
    <property type="entry name" value="BOD1/SHG1_dom"/>
</dbReference>
<feature type="region of interest" description="Disordered" evidence="5">
    <location>
        <begin position="293"/>
        <end position="314"/>
    </location>
</feature>
<feature type="region of interest" description="Disordered" evidence="5">
    <location>
        <begin position="181"/>
        <end position="206"/>
    </location>
</feature>
<evidence type="ECO:0000259" key="6">
    <source>
        <dbReference type="Pfam" id="PF05205"/>
    </source>
</evidence>
<evidence type="ECO:0000313" key="7">
    <source>
        <dbReference type="Proteomes" id="UP000515154"/>
    </source>
</evidence>
<dbReference type="GO" id="GO:0005694">
    <property type="term" value="C:chromosome"/>
    <property type="evidence" value="ECO:0007669"/>
    <property type="project" value="UniProtKB-SubCell"/>
</dbReference>
<dbReference type="PANTHER" id="PTHR47391:SF1">
    <property type="entry name" value="BIORIENTATION OF CHROMOSOMES IN CELL DIVISION 1 LIKE 1"/>
    <property type="match status" value="1"/>
</dbReference>
<feature type="compositionally biased region" description="Basic and acidic residues" evidence="5">
    <location>
        <begin position="1427"/>
        <end position="1443"/>
    </location>
</feature>
<feature type="compositionally biased region" description="Basic and acidic residues" evidence="5">
    <location>
        <begin position="565"/>
        <end position="581"/>
    </location>
</feature>
<keyword evidence="3" id="KW-0158">Chromosome</keyword>
<feature type="domain" description="BOD1/SHG1" evidence="6">
    <location>
        <begin position="19"/>
        <end position="113"/>
    </location>
</feature>
<feature type="region of interest" description="Disordered" evidence="5">
    <location>
        <begin position="963"/>
        <end position="1188"/>
    </location>
</feature>
<feature type="compositionally biased region" description="Polar residues" evidence="5">
    <location>
        <begin position="1120"/>
        <end position="1139"/>
    </location>
</feature>
<reference evidence="8" key="1">
    <citation type="submission" date="2025-08" db="UniProtKB">
        <authorList>
            <consortium name="RefSeq"/>
        </authorList>
    </citation>
    <scope>IDENTIFICATION</scope>
</reference>
<feature type="compositionally biased region" description="Polar residues" evidence="5">
    <location>
        <begin position="615"/>
        <end position="624"/>
    </location>
</feature>
<feature type="compositionally biased region" description="Polar residues" evidence="5">
    <location>
        <begin position="1315"/>
        <end position="1326"/>
    </location>
</feature>
<feature type="coiled-coil region" evidence="4">
    <location>
        <begin position="1191"/>
        <end position="1225"/>
    </location>
</feature>
<feature type="compositionally biased region" description="Low complexity" evidence="5">
    <location>
        <begin position="1446"/>
        <end position="1457"/>
    </location>
</feature>
<organism evidence="7 8">
    <name type="scientific">Octopus sinensis</name>
    <name type="common">East Asian common octopus</name>
    <dbReference type="NCBI Taxonomy" id="2607531"/>
    <lineage>
        <taxon>Eukaryota</taxon>
        <taxon>Metazoa</taxon>
        <taxon>Spiralia</taxon>
        <taxon>Lophotrochozoa</taxon>
        <taxon>Mollusca</taxon>
        <taxon>Cephalopoda</taxon>
        <taxon>Coleoidea</taxon>
        <taxon>Octopodiformes</taxon>
        <taxon>Octopoda</taxon>
        <taxon>Incirrata</taxon>
        <taxon>Octopodidae</taxon>
        <taxon>Octopus</taxon>
    </lineage>
</organism>
<comment type="similarity">
    <text evidence="2">Belongs to the BOD1 family.</text>
</comment>
<feature type="compositionally biased region" description="Low complexity" evidence="5">
    <location>
        <begin position="494"/>
        <end position="506"/>
    </location>
</feature>
<evidence type="ECO:0000256" key="2">
    <source>
        <dbReference type="ARBA" id="ARBA00008463"/>
    </source>
</evidence>
<keyword evidence="7" id="KW-1185">Reference proteome</keyword>
<dbReference type="Proteomes" id="UP000515154">
    <property type="component" value="Linkage group LG2"/>
</dbReference>
<dbReference type="RefSeq" id="XP_029652947.1">
    <property type="nucleotide sequence ID" value="XM_029797087.2"/>
</dbReference>
<evidence type="ECO:0000256" key="1">
    <source>
        <dbReference type="ARBA" id="ARBA00004286"/>
    </source>
</evidence>
<evidence type="ECO:0000313" key="8">
    <source>
        <dbReference type="RefSeq" id="XP_029652947.1"/>
    </source>
</evidence>
<feature type="compositionally biased region" description="Polar residues" evidence="5">
    <location>
        <begin position="971"/>
        <end position="1004"/>
    </location>
</feature>
<proteinExistence type="inferred from homology"/>
<feature type="compositionally biased region" description="Basic and acidic residues" evidence="5">
    <location>
        <begin position="740"/>
        <end position="756"/>
    </location>
</feature>
<gene>
    <name evidence="8" type="primary">LOC115226101</name>
</gene>
<feature type="compositionally biased region" description="Basic and acidic residues" evidence="5">
    <location>
        <begin position="538"/>
        <end position="553"/>
    </location>
</feature>
<keyword evidence="4" id="KW-0175">Coiled coil</keyword>
<evidence type="ECO:0000256" key="3">
    <source>
        <dbReference type="ARBA" id="ARBA00022454"/>
    </source>
</evidence>
<name>A0A6P7TUA2_9MOLL</name>
<feature type="compositionally biased region" description="Low complexity" evidence="5">
    <location>
        <begin position="378"/>
        <end position="394"/>
    </location>
</feature>
<feature type="compositionally biased region" description="Basic and acidic residues" evidence="5">
    <location>
        <begin position="763"/>
        <end position="778"/>
    </location>
</feature>
<dbReference type="Pfam" id="PF05205">
    <property type="entry name" value="COMPASS-Shg1"/>
    <property type="match status" value="1"/>
</dbReference>
<feature type="compositionally biased region" description="Basic and acidic residues" evidence="5">
    <location>
        <begin position="1005"/>
        <end position="1037"/>
    </location>
</feature>
<feature type="region of interest" description="Disordered" evidence="5">
    <location>
        <begin position="866"/>
        <end position="936"/>
    </location>
</feature>
<feature type="region of interest" description="Disordered" evidence="5">
    <location>
        <begin position="662"/>
        <end position="850"/>
    </location>
</feature>
<comment type="subcellular location">
    <subcellularLocation>
        <location evidence="1">Chromosome</location>
    </subcellularLocation>
</comment>
<feature type="compositionally biased region" description="Low complexity" evidence="5">
    <location>
        <begin position="297"/>
        <end position="314"/>
    </location>
</feature>
<feature type="region of interest" description="Disordered" evidence="5">
    <location>
        <begin position="1298"/>
        <end position="1492"/>
    </location>
</feature>
<dbReference type="PANTHER" id="PTHR47391">
    <property type="entry name" value="BIORIENTATION OF CHROMOSOMES IN CELL DIVISION 1 LIKE 1"/>
    <property type="match status" value="1"/>
</dbReference>
<feature type="compositionally biased region" description="Basic and acidic residues" evidence="5">
    <location>
        <begin position="696"/>
        <end position="714"/>
    </location>
</feature>
<evidence type="ECO:0000256" key="4">
    <source>
        <dbReference type="SAM" id="Coils"/>
    </source>
</evidence>
<feature type="compositionally biased region" description="Polar residues" evidence="5">
    <location>
        <begin position="866"/>
        <end position="877"/>
    </location>
</feature>
<feature type="compositionally biased region" description="Polar residues" evidence="5">
    <location>
        <begin position="891"/>
        <end position="907"/>
    </location>
</feature>
<accession>A0A6P7TUA2</accession>
<feature type="region of interest" description="Disordered" evidence="5">
    <location>
        <begin position="429"/>
        <end position="642"/>
    </location>
</feature>
<feature type="compositionally biased region" description="Basic and acidic residues" evidence="5">
    <location>
        <begin position="1169"/>
        <end position="1178"/>
    </location>
</feature>
<feature type="region of interest" description="Disordered" evidence="5">
    <location>
        <begin position="372"/>
        <end position="406"/>
    </location>
</feature>
<feature type="compositionally biased region" description="Basic and acidic residues" evidence="5">
    <location>
        <begin position="825"/>
        <end position="843"/>
    </location>
</feature>
<dbReference type="KEGG" id="osn:115226101"/>
<feature type="compositionally biased region" description="Polar residues" evidence="5">
    <location>
        <begin position="1179"/>
        <end position="1188"/>
    </location>
</feature>
<feature type="compositionally biased region" description="Pro residues" evidence="5">
    <location>
        <begin position="446"/>
        <end position="493"/>
    </location>
</feature>